<evidence type="ECO:0000313" key="2">
    <source>
        <dbReference type="EMBL" id="CEZ19566.1"/>
    </source>
</evidence>
<dbReference type="EMBL" id="LN827929">
    <property type="protein sequence ID" value="CEZ19566.1"/>
    <property type="molecule type" value="Genomic_DNA"/>
</dbReference>
<dbReference type="InterPro" id="IPR027417">
    <property type="entry name" value="P-loop_NTPase"/>
</dbReference>
<dbReference type="SUPFAM" id="SSF52540">
    <property type="entry name" value="P-loop containing nucleoside triphosphate hydrolases"/>
    <property type="match status" value="1"/>
</dbReference>
<dbReference type="Pfam" id="PF12705">
    <property type="entry name" value="PDDEXK_1"/>
    <property type="match status" value="1"/>
</dbReference>
<reference evidence="3" key="1">
    <citation type="submission" date="2014-12" db="EMBL/GenBank/DDBJ databases">
        <authorList>
            <person name="Salcher M.M."/>
        </authorList>
    </citation>
    <scope>NUCLEOTIDE SEQUENCE [LARGE SCALE GENOMIC DNA]</scope>
    <source>
        <strain evidence="3">MMS-10A-171</strain>
    </source>
</reference>
<dbReference type="KEGG" id="mbat:BN1208_0680"/>
<dbReference type="Proteomes" id="UP000064007">
    <property type="component" value="Chromosome 1"/>
</dbReference>
<dbReference type="RefSeq" id="WP_046487879.1">
    <property type="nucleotide sequence ID" value="NZ_LN827929.1"/>
</dbReference>
<dbReference type="Gene3D" id="3.90.320.10">
    <property type="match status" value="1"/>
</dbReference>
<dbReference type="NCBIfam" id="TIGR03623">
    <property type="entry name" value="probable DNA repair protein"/>
    <property type="match status" value="1"/>
</dbReference>
<dbReference type="InterPro" id="IPR011604">
    <property type="entry name" value="PDDEXK-like_dom_sf"/>
</dbReference>
<proteinExistence type="predicted"/>
<dbReference type="AlphaFoldDB" id="A0A0D6EVN9"/>
<dbReference type="InterPro" id="IPR019925">
    <property type="entry name" value="DNA_repair_protein_predicted"/>
</dbReference>
<sequence>MHSEQKPIYLCRNSKEAFKLSQHFNSKEKVMALNDFINNLFKKHPNINMQYRVLNGIEEKLLWESSIKQYKKSSFDLSNIESLSETASQANRLIDQFLIGENTLKSEEHSEEHAFFNAWRLIFKKYCSDKKIITFNSLIKIAIEHITNKDISIDYPIHFVNFGFRTPIEESFIGACKTQIDVTFFEEPKIEPYIESRIFLNEEHECVQVVEWCKKQIELNKKILIVTPQLDQIIDRLTSLLDKTFHPKSFTPSLSQEKRIYQFSLNTPLFHLSIIYLNIMLIELSARGFFNIKELKNILSHNGWSDNQELCLRYRLINQLERKRRGNVSVHELIEILESTEGLNDLIPSLKKHLDQIQVSHHQWKKKRTPSAWIKTFDEYLKSIQSSLLSPKDLYEEGIYEAWNKITETLSSLDNLLDEISIQDMLVTLQYYLKKTTHHHQHEGNFKIDILGFHETTYEIYDATWIMNLNEHNWPAPHQYNPFIPIKIQHDCHINTHEKRHLHATNILDKFTHTSALVTLSYAKKMGEEEIFPSPILYTFISSKPHEDMNFNYKKNTFNQDVIEYIEDNTSIKITVEQTVKSGIKLLEAQSICPAWAFYEFRLGAKQLEDDDEENLTTRLRGNLFHKTLEEFWMEYKSSFLVSALSKNELLNKIKDIAHKNISTEKKKYPRILPEIFNIEEMRLIHYLENWIQYELKRGDFEVKETEKNIPVHLGYLNFNIKIDRIDEVNKNTIVIDYKSGATKTLNEWFLNAYGELQMPFYALYASDKPIDAITIGIINTPKPQWIGIGRDIGLLKGIKDASCSSQYQSWDELLGFWKCRISDAVKSYEMGDATVRFAREKDMAYCHVKSILRLPERTLQYEQNKQ</sequence>
<feature type="domain" description="PD-(D/E)XK endonuclease-like" evidence="1">
    <location>
        <begin position="588"/>
        <end position="783"/>
    </location>
</feature>
<dbReference type="InterPro" id="IPR038726">
    <property type="entry name" value="PDDEXK_AddAB-type"/>
</dbReference>
<gene>
    <name evidence="2" type="ORF">BN1208_0680</name>
</gene>
<organism evidence="2 3">
    <name type="scientific">Candidatus Methylopumilus planktonicus</name>
    <dbReference type="NCBI Taxonomy" id="1581557"/>
    <lineage>
        <taxon>Bacteria</taxon>
        <taxon>Pseudomonadati</taxon>
        <taxon>Pseudomonadota</taxon>
        <taxon>Betaproteobacteria</taxon>
        <taxon>Nitrosomonadales</taxon>
        <taxon>Methylophilaceae</taxon>
        <taxon>Candidatus Methylopumilus</taxon>
    </lineage>
</organism>
<evidence type="ECO:0000259" key="1">
    <source>
        <dbReference type="Pfam" id="PF12705"/>
    </source>
</evidence>
<keyword evidence="3" id="KW-1185">Reference proteome</keyword>
<protein>
    <recommendedName>
        <fullName evidence="1">PD-(D/E)XK endonuclease-like domain-containing protein</fullName>
    </recommendedName>
</protein>
<name>A0A0D6EVN9_9PROT</name>
<dbReference type="OrthoDB" id="9761147at2"/>
<dbReference type="STRING" id="1581557.BN1208_0680"/>
<evidence type="ECO:0000313" key="3">
    <source>
        <dbReference type="Proteomes" id="UP000064007"/>
    </source>
</evidence>
<dbReference type="HOGENOM" id="CLU_014693_0_0_4"/>
<accession>A0A0D6EVN9</accession>